<evidence type="ECO:0000256" key="3">
    <source>
        <dbReference type="PROSITE-ProRule" id="PRU00221"/>
    </source>
</evidence>
<dbReference type="PROSITE" id="PS00678">
    <property type="entry name" value="WD_REPEATS_1"/>
    <property type="match status" value="1"/>
</dbReference>
<feature type="repeat" description="WD" evidence="3">
    <location>
        <begin position="144"/>
        <end position="185"/>
    </location>
</feature>
<feature type="repeat" description="WD" evidence="3">
    <location>
        <begin position="187"/>
        <end position="227"/>
    </location>
</feature>
<keyword evidence="2" id="KW-0677">Repeat</keyword>
<evidence type="ECO:0000256" key="1">
    <source>
        <dbReference type="ARBA" id="ARBA00022574"/>
    </source>
</evidence>
<feature type="compositionally biased region" description="Pro residues" evidence="4">
    <location>
        <begin position="452"/>
        <end position="473"/>
    </location>
</feature>
<feature type="region of interest" description="Disordered" evidence="4">
    <location>
        <begin position="452"/>
        <end position="478"/>
    </location>
</feature>
<dbReference type="Pfam" id="PF00400">
    <property type="entry name" value="WD40"/>
    <property type="match status" value="3"/>
</dbReference>
<sequence>MSQTWLVKLPRPEDGATRVDDAASTAGLRGGIVTEKPLGAVGVNRIDLARLDPNDRKHACAVERGGVLRSMRVGGKSGTGVERYQLHSEGSGGRLEPVSRSWRQFELVPGQNGAVLIAQSGSPNLLYSTFPESAEEKGSVVFLFGSHNGAVSCFAVSDDGAFVVSGSVDGSLAVWSVEDGEKIGSISSAHAGGVTAVAIANETCVLSAGADGCVRAWEVTEKPRLRMMHKLETGPAPLMSLAVWDPAHDVVRDEDDDAREVAAKFVKKAGKGKTKEMNTGGNGKILAAGSADGTVYVWTRVPPAKKLSSEFSWKPATTSHHAQGKEVKFLSFRADGKALLVGASDERDNGKGEVRLFETEHWTSIATHIYSSIVAACKYTRAGRSLDLALLCSAAGAPKLFEGRLIPMVSADLRENGKGAGVLPAPLGHALLPPTGNQDGGKITICEPVAPPAEAPREAAPPTPVPQTPAPVPEEPKPVKRAAFSRSGKYYKEPESTPNQRALEVVASMTASVMAKAPAPVPVSEEQGVGNEEGVSGAETELAKPSLLSTRPLLHRNALIPFAIFDKDAELQHHMAPLGVKGKEEAAAVADTHVRAMAAANMDLSLPLNARRFEGLTEIPANAPRAAKRLVGKQLDKRWLAVRDIKPRMEDMWVAARREPQVCSTEGWNTEGLLAPPSEGVEF</sequence>
<dbReference type="Gene3D" id="2.130.10.10">
    <property type="entry name" value="YVTN repeat-like/Quinoprotein amine dehydrogenase"/>
    <property type="match status" value="2"/>
</dbReference>
<feature type="region of interest" description="Disordered" evidence="4">
    <location>
        <begin position="522"/>
        <end position="541"/>
    </location>
</feature>
<dbReference type="GeneID" id="9685763"/>
<gene>
    <name evidence="5" type="ORF">MICPUCDRAFT_40882</name>
</gene>
<dbReference type="PANTHER" id="PTHR22847:SF637">
    <property type="entry name" value="WD REPEAT DOMAIN 5B"/>
    <property type="match status" value="1"/>
</dbReference>
<dbReference type="InterPro" id="IPR001680">
    <property type="entry name" value="WD40_rpt"/>
</dbReference>
<keyword evidence="6" id="KW-1185">Reference proteome</keyword>
<dbReference type="RefSeq" id="XP_003060617.1">
    <property type="nucleotide sequence ID" value="XM_003060571.1"/>
</dbReference>
<dbReference type="Proteomes" id="UP000001876">
    <property type="component" value="Unassembled WGS sequence"/>
</dbReference>
<evidence type="ECO:0000313" key="6">
    <source>
        <dbReference type="Proteomes" id="UP000001876"/>
    </source>
</evidence>
<dbReference type="KEGG" id="mpp:MICPUCDRAFT_40882"/>
<dbReference type="InterPro" id="IPR036322">
    <property type="entry name" value="WD40_repeat_dom_sf"/>
</dbReference>
<dbReference type="PANTHER" id="PTHR22847">
    <property type="entry name" value="WD40 REPEAT PROTEIN"/>
    <property type="match status" value="1"/>
</dbReference>
<dbReference type="GO" id="GO:1990234">
    <property type="term" value="C:transferase complex"/>
    <property type="evidence" value="ECO:0007669"/>
    <property type="project" value="UniProtKB-ARBA"/>
</dbReference>
<dbReference type="SUPFAM" id="SSF50978">
    <property type="entry name" value="WD40 repeat-like"/>
    <property type="match status" value="1"/>
</dbReference>
<dbReference type="EMBL" id="GG663742">
    <property type="protein sequence ID" value="EEH55386.1"/>
    <property type="molecule type" value="Genomic_DNA"/>
</dbReference>
<protein>
    <submittedName>
        <fullName evidence="5">Predicted protein</fullName>
    </submittedName>
</protein>
<dbReference type="SMART" id="SM00320">
    <property type="entry name" value="WD40"/>
    <property type="match status" value="4"/>
</dbReference>
<dbReference type="AlphaFoldDB" id="C1MX26"/>
<name>C1MX26_MICPC</name>
<dbReference type="PROSITE" id="PS50082">
    <property type="entry name" value="WD_REPEATS_2"/>
    <property type="match status" value="2"/>
</dbReference>
<evidence type="ECO:0000313" key="5">
    <source>
        <dbReference type="EMBL" id="EEH55386.1"/>
    </source>
</evidence>
<dbReference type="OMA" id="KPRMEDM"/>
<evidence type="ECO:0000256" key="2">
    <source>
        <dbReference type="ARBA" id="ARBA00022737"/>
    </source>
</evidence>
<dbReference type="eggNOG" id="KOG0291">
    <property type="taxonomic scope" value="Eukaryota"/>
</dbReference>
<dbReference type="InterPro" id="IPR015943">
    <property type="entry name" value="WD40/YVTN_repeat-like_dom_sf"/>
</dbReference>
<accession>C1MX26</accession>
<dbReference type="STRING" id="564608.C1MX26"/>
<keyword evidence="1 3" id="KW-0853">WD repeat</keyword>
<organism evidence="6">
    <name type="scientific">Micromonas pusilla (strain CCMP1545)</name>
    <name type="common">Picoplanktonic green alga</name>
    <dbReference type="NCBI Taxonomy" id="564608"/>
    <lineage>
        <taxon>Eukaryota</taxon>
        <taxon>Viridiplantae</taxon>
        <taxon>Chlorophyta</taxon>
        <taxon>Mamiellophyceae</taxon>
        <taxon>Mamiellales</taxon>
        <taxon>Mamiellaceae</taxon>
        <taxon>Micromonas</taxon>
    </lineage>
</organism>
<dbReference type="OrthoDB" id="552901at2759"/>
<dbReference type="PROSITE" id="PS50294">
    <property type="entry name" value="WD_REPEATS_REGION"/>
    <property type="match status" value="1"/>
</dbReference>
<proteinExistence type="predicted"/>
<evidence type="ECO:0000256" key="4">
    <source>
        <dbReference type="SAM" id="MobiDB-lite"/>
    </source>
</evidence>
<reference evidence="5 6" key="1">
    <citation type="journal article" date="2009" name="Science">
        <title>Green evolution and dynamic adaptations revealed by genomes of the marine picoeukaryotes Micromonas.</title>
        <authorList>
            <person name="Worden A.Z."/>
            <person name="Lee J.H."/>
            <person name="Mock T."/>
            <person name="Rouze P."/>
            <person name="Simmons M.P."/>
            <person name="Aerts A.L."/>
            <person name="Allen A.E."/>
            <person name="Cuvelier M.L."/>
            <person name="Derelle E."/>
            <person name="Everett M.V."/>
            <person name="Foulon E."/>
            <person name="Grimwood J."/>
            <person name="Gundlach H."/>
            <person name="Henrissat B."/>
            <person name="Napoli C."/>
            <person name="McDonald S.M."/>
            <person name="Parker M.S."/>
            <person name="Rombauts S."/>
            <person name="Salamov A."/>
            <person name="Von Dassow P."/>
            <person name="Badger J.H."/>
            <person name="Coutinho P.M."/>
            <person name="Demir E."/>
            <person name="Dubchak I."/>
            <person name="Gentemann C."/>
            <person name="Eikrem W."/>
            <person name="Gready J.E."/>
            <person name="John U."/>
            <person name="Lanier W."/>
            <person name="Lindquist E.A."/>
            <person name="Lucas S."/>
            <person name="Mayer K.F."/>
            <person name="Moreau H."/>
            <person name="Not F."/>
            <person name="Otillar R."/>
            <person name="Panaud O."/>
            <person name="Pangilinan J."/>
            <person name="Paulsen I."/>
            <person name="Piegu B."/>
            <person name="Poliakov A."/>
            <person name="Robbens S."/>
            <person name="Schmutz J."/>
            <person name="Toulza E."/>
            <person name="Wyss T."/>
            <person name="Zelensky A."/>
            <person name="Zhou K."/>
            <person name="Armbrust E.V."/>
            <person name="Bhattacharya D."/>
            <person name="Goodenough U.W."/>
            <person name="Van de Peer Y."/>
            <person name="Grigoriev I.V."/>
        </authorList>
    </citation>
    <scope>NUCLEOTIDE SEQUENCE [LARGE SCALE GENOMIC DNA]</scope>
    <source>
        <strain evidence="5 6">CCMP1545</strain>
    </source>
</reference>
<dbReference type="InterPro" id="IPR019775">
    <property type="entry name" value="WD40_repeat_CS"/>
</dbReference>